<name>A0A0J8JM70_9ALTE</name>
<evidence type="ECO:0000313" key="6">
    <source>
        <dbReference type="Proteomes" id="UP000037600"/>
    </source>
</evidence>
<protein>
    <recommendedName>
        <fullName evidence="4">Protein Syd</fullName>
    </recommendedName>
</protein>
<dbReference type="InterPro" id="IPR009948">
    <property type="entry name" value="Syd"/>
</dbReference>
<comment type="similarity">
    <text evidence="4">Belongs to the Syd family.</text>
</comment>
<dbReference type="HAMAP" id="MF_01104">
    <property type="entry name" value="Syd"/>
    <property type="match status" value="1"/>
</dbReference>
<dbReference type="RefSeq" id="WP_048691531.1">
    <property type="nucleotide sequence ID" value="NZ_KQ130487.1"/>
</dbReference>
<comment type="subcellular location">
    <subcellularLocation>
        <location evidence="4">Cell inner membrane</location>
        <topology evidence="4">Peripheral membrane protein</topology>
        <orientation evidence="4">Cytoplasmic side</orientation>
    </subcellularLocation>
    <text evidence="4">Loosely associated with the cytoplasmic side of the inner membrane, probably via SecY.</text>
</comment>
<dbReference type="NCBIfam" id="NF003439">
    <property type="entry name" value="PRK04968.1"/>
    <property type="match status" value="1"/>
</dbReference>
<evidence type="ECO:0000256" key="4">
    <source>
        <dbReference type="HAMAP-Rule" id="MF_01104"/>
    </source>
</evidence>
<proteinExistence type="inferred from homology"/>
<dbReference type="Proteomes" id="UP000037600">
    <property type="component" value="Unassembled WGS sequence"/>
</dbReference>
<keyword evidence="6" id="KW-1185">Reference proteome</keyword>
<organism evidence="5 6">
    <name type="scientific">Catenovulum maritimum</name>
    <dbReference type="NCBI Taxonomy" id="1513271"/>
    <lineage>
        <taxon>Bacteria</taxon>
        <taxon>Pseudomonadati</taxon>
        <taxon>Pseudomonadota</taxon>
        <taxon>Gammaproteobacteria</taxon>
        <taxon>Alteromonadales</taxon>
        <taxon>Alteromonadaceae</taxon>
        <taxon>Catenovulum</taxon>
    </lineage>
</organism>
<keyword evidence="2 4" id="KW-0997">Cell inner membrane</keyword>
<dbReference type="STRING" id="1513271.XM47_08285"/>
<evidence type="ECO:0000256" key="3">
    <source>
        <dbReference type="ARBA" id="ARBA00023136"/>
    </source>
</evidence>
<sequence length="180" mass="20118">MSTPVKLALENLFQRFQQHQSSVYLGRCEYEEDWLSPCLVGEVENGTSAWNPALRSQKQDLSNISQALDIELHPSISDYFCSFYSGSIDCLYEQDGLSLIQAWNEDDFDLLQQNIIGHLLMKKKLKQQATVFIAATTDDMYVISVLNSSGEVVLEPVGKEPVQLLAPSIAEFLALLNPAS</sequence>
<gene>
    <name evidence="4" type="primary">syd</name>
    <name evidence="5" type="ORF">XM47_08285</name>
</gene>
<dbReference type="Gene3D" id="3.40.1580.20">
    <property type="entry name" value="Syd protein"/>
    <property type="match status" value="1"/>
</dbReference>
<accession>A0A0J8JM70</accession>
<evidence type="ECO:0000256" key="1">
    <source>
        <dbReference type="ARBA" id="ARBA00022475"/>
    </source>
</evidence>
<dbReference type="InterPro" id="IPR038228">
    <property type="entry name" value="Syd_sf"/>
</dbReference>
<dbReference type="Pfam" id="PF07348">
    <property type="entry name" value="Syd"/>
    <property type="match status" value="1"/>
</dbReference>
<keyword evidence="1 4" id="KW-1003">Cell membrane</keyword>
<dbReference type="OrthoDB" id="5599437at2"/>
<evidence type="ECO:0000313" key="5">
    <source>
        <dbReference type="EMBL" id="KMT65681.1"/>
    </source>
</evidence>
<evidence type="ECO:0000256" key="2">
    <source>
        <dbReference type="ARBA" id="ARBA00022519"/>
    </source>
</evidence>
<dbReference type="GO" id="GO:0009898">
    <property type="term" value="C:cytoplasmic side of plasma membrane"/>
    <property type="evidence" value="ECO:0007669"/>
    <property type="project" value="InterPro"/>
</dbReference>
<keyword evidence="3 4" id="KW-0472">Membrane</keyword>
<dbReference type="CDD" id="cd16323">
    <property type="entry name" value="Syd"/>
    <property type="match status" value="1"/>
</dbReference>
<comment type="function">
    <text evidence="4">Interacts with the SecY protein in vivo. May bind preferentially to an uncomplexed state of SecY, thus functioning either as a chelating agent for excess SecY in the cell or as a regulatory factor that negatively controls the translocase function.</text>
</comment>
<reference evidence="5 6" key="1">
    <citation type="submission" date="2015-04" db="EMBL/GenBank/DDBJ databases">
        <title>Draft Genome Sequence of the Novel Agar-Digesting Marine Bacterium Q1.</title>
        <authorList>
            <person name="Li Y."/>
            <person name="Li D."/>
            <person name="Chen G."/>
            <person name="Du Z."/>
        </authorList>
    </citation>
    <scope>NUCLEOTIDE SEQUENCE [LARGE SCALE GENOMIC DNA]</scope>
    <source>
        <strain evidence="5 6">Q1</strain>
    </source>
</reference>
<dbReference type="EMBL" id="LAZL01000010">
    <property type="protein sequence ID" value="KMT65681.1"/>
    <property type="molecule type" value="Genomic_DNA"/>
</dbReference>
<dbReference type="AlphaFoldDB" id="A0A0J8JM70"/>
<comment type="caution">
    <text evidence="5">The sequence shown here is derived from an EMBL/GenBank/DDBJ whole genome shotgun (WGS) entry which is preliminary data.</text>
</comment>